<dbReference type="InterPro" id="IPR050596">
    <property type="entry name" value="AspAT/PAT-like"/>
</dbReference>
<evidence type="ECO:0000313" key="8">
    <source>
        <dbReference type="Proteomes" id="UP000321721"/>
    </source>
</evidence>
<reference evidence="7 8" key="1">
    <citation type="submission" date="2019-08" db="EMBL/GenBank/DDBJ databases">
        <title>Genome of Vicingus serpentipes NCIMB 15042.</title>
        <authorList>
            <person name="Bowman J.P."/>
        </authorList>
    </citation>
    <scope>NUCLEOTIDE SEQUENCE [LARGE SCALE GENOMIC DNA]</scope>
    <source>
        <strain evidence="7 8">NCIMB 15042</strain>
    </source>
</reference>
<dbReference type="GO" id="GO:0008483">
    <property type="term" value="F:transaminase activity"/>
    <property type="evidence" value="ECO:0007669"/>
    <property type="project" value="UniProtKB-KW"/>
</dbReference>
<evidence type="ECO:0000256" key="2">
    <source>
        <dbReference type="ARBA" id="ARBA00007441"/>
    </source>
</evidence>
<protein>
    <submittedName>
        <fullName evidence="7">Aminotransferase class I/II-fold pyridoxal phosphate-dependent enzyme</fullName>
    </submittedName>
</protein>
<dbReference type="GO" id="GO:0006520">
    <property type="term" value="P:amino acid metabolic process"/>
    <property type="evidence" value="ECO:0007669"/>
    <property type="project" value="InterPro"/>
</dbReference>
<evidence type="ECO:0000259" key="6">
    <source>
        <dbReference type="Pfam" id="PF00155"/>
    </source>
</evidence>
<organism evidence="7 8">
    <name type="scientific">Vicingus serpentipes</name>
    <dbReference type="NCBI Taxonomy" id="1926625"/>
    <lineage>
        <taxon>Bacteria</taxon>
        <taxon>Pseudomonadati</taxon>
        <taxon>Bacteroidota</taxon>
        <taxon>Flavobacteriia</taxon>
        <taxon>Flavobacteriales</taxon>
        <taxon>Vicingaceae</taxon>
        <taxon>Vicingus</taxon>
    </lineage>
</organism>
<keyword evidence="8" id="KW-1185">Reference proteome</keyword>
<evidence type="ECO:0000256" key="1">
    <source>
        <dbReference type="ARBA" id="ARBA00001933"/>
    </source>
</evidence>
<dbReference type="Pfam" id="PF00155">
    <property type="entry name" value="Aminotran_1_2"/>
    <property type="match status" value="1"/>
</dbReference>
<dbReference type="AlphaFoldDB" id="A0A5C6RNS0"/>
<keyword evidence="5" id="KW-0663">Pyridoxal phosphate</keyword>
<accession>A0A5C6RNS0</accession>
<dbReference type="InterPro" id="IPR004839">
    <property type="entry name" value="Aminotransferase_I/II_large"/>
</dbReference>
<gene>
    <name evidence="7" type="ORF">FRY74_11930</name>
</gene>
<dbReference type="PANTHER" id="PTHR46383">
    <property type="entry name" value="ASPARTATE AMINOTRANSFERASE"/>
    <property type="match status" value="1"/>
</dbReference>
<evidence type="ECO:0000256" key="3">
    <source>
        <dbReference type="ARBA" id="ARBA00022576"/>
    </source>
</evidence>
<evidence type="ECO:0000256" key="5">
    <source>
        <dbReference type="ARBA" id="ARBA00022898"/>
    </source>
</evidence>
<evidence type="ECO:0000256" key="4">
    <source>
        <dbReference type="ARBA" id="ARBA00022679"/>
    </source>
</evidence>
<dbReference type="Gene3D" id="3.90.1150.10">
    <property type="entry name" value="Aspartate Aminotransferase, domain 1"/>
    <property type="match status" value="1"/>
</dbReference>
<dbReference type="InterPro" id="IPR015424">
    <property type="entry name" value="PyrdxlP-dep_Trfase"/>
</dbReference>
<dbReference type="Gene3D" id="3.40.640.10">
    <property type="entry name" value="Type I PLP-dependent aspartate aminotransferase-like (Major domain)"/>
    <property type="match status" value="1"/>
</dbReference>
<sequence>MAENLIGSEIIKLAGEVKAKMEQGEKIYNLTIGDFNPKLFSIPSELKEEIIKAYNNDETNYPAANGIQELREAVSRFLHTREGLEYPASQILISGGARPLIYAVYQTLIDPQDKVLFPVPSWNNNHYTHLSHGQQIIIQTTAENKFMPTAADIKPHISEANLVAVCSPLNPTGTTFTEQGLKEICDLIIEENKKRGSSRKPVYLLYDQIYWTLTHGDTFHVDPVTLCPDIKNYTIYIDGISKAFAATGVRVGWAFGPQKIIDKMKSILSHVGAWSPKAEQVATANYLNNDNAIDTYLASFKRDISKRLDAFYEGMIKLKSEGFDVDAIAPEAAIYLTVNFNLVGKKTEDGSVLETTADVTRYLLEEAKLAIVPFNAFGADKDSTWYRLSVGTSVYEEITTLFEQLKAALSKLN</sequence>
<dbReference type="SUPFAM" id="SSF53383">
    <property type="entry name" value="PLP-dependent transferases"/>
    <property type="match status" value="1"/>
</dbReference>
<comment type="similarity">
    <text evidence="2">Belongs to the class-I pyridoxal-phosphate-dependent aminotransferase family.</text>
</comment>
<comment type="cofactor">
    <cofactor evidence="1">
        <name>pyridoxal 5'-phosphate</name>
        <dbReference type="ChEBI" id="CHEBI:597326"/>
    </cofactor>
</comment>
<comment type="caution">
    <text evidence="7">The sequence shown here is derived from an EMBL/GenBank/DDBJ whole genome shotgun (WGS) entry which is preliminary data.</text>
</comment>
<dbReference type="EMBL" id="VOOS01000006">
    <property type="protein sequence ID" value="TXB64048.1"/>
    <property type="molecule type" value="Genomic_DNA"/>
</dbReference>
<dbReference type="InterPro" id="IPR015422">
    <property type="entry name" value="PyrdxlP-dep_Trfase_small"/>
</dbReference>
<dbReference type="Proteomes" id="UP000321721">
    <property type="component" value="Unassembled WGS sequence"/>
</dbReference>
<feature type="domain" description="Aminotransferase class I/classII large" evidence="6">
    <location>
        <begin position="27"/>
        <end position="392"/>
    </location>
</feature>
<evidence type="ECO:0000313" key="7">
    <source>
        <dbReference type="EMBL" id="TXB64048.1"/>
    </source>
</evidence>
<keyword evidence="3 7" id="KW-0032">Aminotransferase</keyword>
<dbReference type="CDD" id="cd00609">
    <property type="entry name" value="AAT_like"/>
    <property type="match status" value="1"/>
</dbReference>
<dbReference type="OrthoDB" id="9813612at2"/>
<keyword evidence="4 7" id="KW-0808">Transferase</keyword>
<dbReference type="InterPro" id="IPR015421">
    <property type="entry name" value="PyrdxlP-dep_Trfase_major"/>
</dbReference>
<proteinExistence type="inferred from homology"/>
<dbReference type="GO" id="GO:0030170">
    <property type="term" value="F:pyridoxal phosphate binding"/>
    <property type="evidence" value="ECO:0007669"/>
    <property type="project" value="InterPro"/>
</dbReference>
<dbReference type="PANTHER" id="PTHR46383:SF1">
    <property type="entry name" value="ASPARTATE AMINOTRANSFERASE"/>
    <property type="match status" value="1"/>
</dbReference>
<name>A0A5C6RNS0_9FLAO</name>